<dbReference type="RefSeq" id="WP_091902537.1">
    <property type="nucleotide sequence ID" value="NZ_FOYX01000001.1"/>
</dbReference>
<dbReference type="EMBL" id="FOYX01000001">
    <property type="protein sequence ID" value="SFR65143.1"/>
    <property type="molecule type" value="Genomic_DNA"/>
</dbReference>
<dbReference type="Proteomes" id="UP000199462">
    <property type="component" value="Unassembled WGS sequence"/>
</dbReference>
<gene>
    <name evidence="1" type="ORF">SAMN04488010_1576</name>
</gene>
<dbReference type="STRING" id="440514.SAMN04488010_1576"/>
<reference evidence="2" key="1">
    <citation type="submission" date="2016-10" db="EMBL/GenBank/DDBJ databases">
        <authorList>
            <person name="Varghese N."/>
            <person name="Submissions S."/>
        </authorList>
    </citation>
    <scope>NUCLEOTIDE SEQUENCE [LARGE SCALE GENOMIC DNA]</scope>
    <source>
        <strain evidence="2">DSM 19891</strain>
    </source>
</reference>
<evidence type="ECO:0000313" key="2">
    <source>
        <dbReference type="Proteomes" id="UP000199462"/>
    </source>
</evidence>
<name>A0A1I6IEN2_9FLAO</name>
<organism evidence="1 2">
    <name type="scientific">Maribacter stanieri</name>
    <dbReference type="NCBI Taxonomy" id="440514"/>
    <lineage>
        <taxon>Bacteria</taxon>
        <taxon>Pseudomonadati</taxon>
        <taxon>Bacteroidota</taxon>
        <taxon>Flavobacteriia</taxon>
        <taxon>Flavobacteriales</taxon>
        <taxon>Flavobacteriaceae</taxon>
        <taxon>Maribacter</taxon>
    </lineage>
</organism>
<proteinExistence type="predicted"/>
<sequence length="350" mass="38744">MNKKKDMIEKLLVRIGLKTKPLAILTVGENKPSGVRLKGKRLTVKPKIKAEVTLPNPKTIKDVDQESIDIMKLVDSNPVKAMQMAVLRDKRVSNERKEKARFLALSPLEIEREAERKVLIEKAALSLTANLPKVREIQLDINWNEDVLLQHIAEAAFRSSLESDVLWIGGGNFGGNLYVKIGAVTEEIKTNDMELLDTAAAKLFSWSGVVNVLEDPTSSELKRFLSNAADSYTASQRKLKSSEYYLGLLVEKAIEAPLKYIKESAKRLEILEALALATAEAGIAIGFFKDSKKNVHIDCSDNRFGTTQLTSKIMLPYMQSIIDGSSVAGRLTSGTDSAKLLEAFTNLLKK</sequence>
<keyword evidence="2" id="KW-1185">Reference proteome</keyword>
<evidence type="ECO:0000313" key="1">
    <source>
        <dbReference type="EMBL" id="SFR65143.1"/>
    </source>
</evidence>
<dbReference type="AlphaFoldDB" id="A0A1I6IEN2"/>
<accession>A0A1I6IEN2</accession>
<protein>
    <submittedName>
        <fullName evidence="1">Uncharacterized protein</fullName>
    </submittedName>
</protein>